<dbReference type="AlphaFoldDB" id="A0A7I7WPS9"/>
<dbReference type="KEGG" id="mgad:MGAD_28480"/>
<accession>A0A7I7WPS9</accession>
<protein>
    <submittedName>
        <fullName evidence="2">Uncharacterized protein</fullName>
    </submittedName>
</protein>
<keyword evidence="1" id="KW-0472">Membrane</keyword>
<keyword evidence="1" id="KW-1133">Transmembrane helix</keyword>
<organism evidence="2 3">
    <name type="scientific">Mycolicibacterium gadium</name>
    <name type="common">Mycobacterium gadium</name>
    <dbReference type="NCBI Taxonomy" id="1794"/>
    <lineage>
        <taxon>Bacteria</taxon>
        <taxon>Bacillati</taxon>
        <taxon>Actinomycetota</taxon>
        <taxon>Actinomycetes</taxon>
        <taxon>Mycobacteriales</taxon>
        <taxon>Mycobacteriaceae</taxon>
        <taxon>Mycolicibacterium</taxon>
    </lineage>
</organism>
<evidence type="ECO:0000313" key="2">
    <source>
        <dbReference type="EMBL" id="BBZ18513.1"/>
    </source>
</evidence>
<feature type="transmembrane region" description="Helical" evidence="1">
    <location>
        <begin position="316"/>
        <end position="337"/>
    </location>
</feature>
<proteinExistence type="predicted"/>
<evidence type="ECO:0000256" key="1">
    <source>
        <dbReference type="SAM" id="Phobius"/>
    </source>
</evidence>
<reference evidence="2 3" key="1">
    <citation type="journal article" date="2019" name="Emerg. Microbes Infect.">
        <title>Comprehensive subspecies identification of 175 nontuberculous mycobacteria species based on 7547 genomic profiles.</title>
        <authorList>
            <person name="Matsumoto Y."/>
            <person name="Kinjo T."/>
            <person name="Motooka D."/>
            <person name="Nabeya D."/>
            <person name="Jung N."/>
            <person name="Uechi K."/>
            <person name="Horii T."/>
            <person name="Iida T."/>
            <person name="Fujita J."/>
            <person name="Nakamura S."/>
        </authorList>
    </citation>
    <scope>NUCLEOTIDE SEQUENCE [LARGE SCALE GENOMIC DNA]</scope>
    <source>
        <strain evidence="2 3">JCM 12688</strain>
    </source>
</reference>
<dbReference type="Proteomes" id="UP000466187">
    <property type="component" value="Chromosome"/>
</dbReference>
<feature type="transmembrane region" description="Helical" evidence="1">
    <location>
        <begin position="128"/>
        <end position="148"/>
    </location>
</feature>
<gene>
    <name evidence="2" type="ORF">MGAD_28480</name>
</gene>
<name>A0A7I7WPS9_MYCGU</name>
<feature type="transmembrane region" description="Helical" evidence="1">
    <location>
        <begin position="224"/>
        <end position="243"/>
    </location>
</feature>
<feature type="transmembrane region" description="Helical" evidence="1">
    <location>
        <begin position="9"/>
        <end position="31"/>
    </location>
</feature>
<feature type="transmembrane region" description="Helical" evidence="1">
    <location>
        <begin position="291"/>
        <end position="310"/>
    </location>
</feature>
<evidence type="ECO:0000313" key="3">
    <source>
        <dbReference type="Proteomes" id="UP000466187"/>
    </source>
</evidence>
<sequence length="359" mass="39202">MTTWFRLPLIARAATIGIGWLAYFGLILRLLPADSAVRITVPVGVACILGSVVTAVADHRIHSKFGTVECLAEYRRALRTGKLPEAADVHEWARWLHGSAMANGAAALCVLPFVVLGLFTSVGSESPYRWLPVAVFALLLGWGVVVVARRGAGIKQLNAAIERRGRPTTPPAASAPRTLMTKGVFDSSPAGRLASGFLMWFAGAFLVLLVVDLGTLVFGGPWIMPLPVAAGVAALVGLAWALLGEDRDLRRNFASYDQYVEYHRTLRSSELPATIEPGLWRSRLASSRRENWVRAVLAAFFVVVGIAAIVAGRNGYHWVIASLCELLAIWLLINWWGARERLRRLGQAVHRQAIRQTWG</sequence>
<keyword evidence="1" id="KW-0812">Transmembrane</keyword>
<feature type="transmembrane region" description="Helical" evidence="1">
    <location>
        <begin position="197"/>
        <end position="218"/>
    </location>
</feature>
<feature type="transmembrane region" description="Helical" evidence="1">
    <location>
        <begin position="37"/>
        <end position="57"/>
    </location>
</feature>
<dbReference type="RefSeq" id="WP_163687038.1">
    <property type="nucleotide sequence ID" value="NZ_AP022608.1"/>
</dbReference>
<feature type="transmembrane region" description="Helical" evidence="1">
    <location>
        <begin position="100"/>
        <end position="122"/>
    </location>
</feature>
<dbReference type="EMBL" id="AP022608">
    <property type="protein sequence ID" value="BBZ18513.1"/>
    <property type="molecule type" value="Genomic_DNA"/>
</dbReference>